<gene>
    <name evidence="1" type="ORF">LCGC14_0429940</name>
</gene>
<dbReference type="AlphaFoldDB" id="A0A0F9VXW5"/>
<evidence type="ECO:0000313" key="1">
    <source>
        <dbReference type="EMBL" id="KKN70563.1"/>
    </source>
</evidence>
<dbReference type="EMBL" id="LAZR01000401">
    <property type="protein sequence ID" value="KKN70563.1"/>
    <property type="molecule type" value="Genomic_DNA"/>
</dbReference>
<name>A0A0F9VXW5_9ZZZZ</name>
<accession>A0A0F9VXW5</accession>
<protein>
    <submittedName>
        <fullName evidence="1">Uncharacterized protein</fullName>
    </submittedName>
</protein>
<proteinExistence type="predicted"/>
<organism evidence="1">
    <name type="scientific">marine sediment metagenome</name>
    <dbReference type="NCBI Taxonomy" id="412755"/>
    <lineage>
        <taxon>unclassified sequences</taxon>
        <taxon>metagenomes</taxon>
        <taxon>ecological metagenomes</taxon>
    </lineage>
</organism>
<reference evidence="1" key="1">
    <citation type="journal article" date="2015" name="Nature">
        <title>Complex archaea that bridge the gap between prokaryotes and eukaryotes.</title>
        <authorList>
            <person name="Spang A."/>
            <person name="Saw J.H."/>
            <person name="Jorgensen S.L."/>
            <person name="Zaremba-Niedzwiedzka K."/>
            <person name="Martijn J."/>
            <person name="Lind A.E."/>
            <person name="van Eijk R."/>
            <person name="Schleper C."/>
            <person name="Guy L."/>
            <person name="Ettema T.J."/>
        </authorList>
    </citation>
    <scope>NUCLEOTIDE SEQUENCE</scope>
</reference>
<comment type="caution">
    <text evidence="1">The sequence shown here is derived from an EMBL/GenBank/DDBJ whole genome shotgun (WGS) entry which is preliminary data.</text>
</comment>
<sequence length="62" mass="7079">MKIPIQVTGFVEVADKDIHNGMIKIESLHKSIPVKSWAMWELEQILRDKGEFASTNLEVTIL</sequence>